<name>A0ABS2NWB0_9BACI</name>
<keyword evidence="2" id="KW-1185">Reference proteome</keyword>
<proteinExistence type="predicted"/>
<protein>
    <submittedName>
        <fullName evidence="1">Uncharacterized protein</fullName>
    </submittedName>
</protein>
<evidence type="ECO:0000313" key="2">
    <source>
        <dbReference type="Proteomes" id="UP000737402"/>
    </source>
</evidence>
<organism evidence="1 2">
    <name type="scientific">Sutcliffiella tianshenii</name>
    <dbReference type="NCBI Taxonomy" id="1463404"/>
    <lineage>
        <taxon>Bacteria</taxon>
        <taxon>Bacillati</taxon>
        <taxon>Bacillota</taxon>
        <taxon>Bacilli</taxon>
        <taxon>Bacillales</taxon>
        <taxon>Bacillaceae</taxon>
        <taxon>Sutcliffiella</taxon>
    </lineage>
</organism>
<reference evidence="1 2" key="1">
    <citation type="submission" date="2021-01" db="EMBL/GenBank/DDBJ databases">
        <title>Genomic Encyclopedia of Type Strains, Phase IV (KMG-IV): sequencing the most valuable type-strain genomes for metagenomic binning, comparative biology and taxonomic classification.</title>
        <authorList>
            <person name="Goeker M."/>
        </authorList>
    </citation>
    <scope>NUCLEOTIDE SEQUENCE [LARGE SCALE GENOMIC DNA]</scope>
    <source>
        <strain evidence="1 2">DSM 25879</strain>
    </source>
</reference>
<evidence type="ECO:0000313" key="1">
    <source>
        <dbReference type="EMBL" id="MBM7618945.1"/>
    </source>
</evidence>
<dbReference type="EMBL" id="JAFBED010000002">
    <property type="protein sequence ID" value="MBM7618945.1"/>
    <property type="molecule type" value="Genomic_DNA"/>
</dbReference>
<gene>
    <name evidence="1" type="ORF">JOC95_000794</name>
</gene>
<accession>A0ABS2NWB0</accession>
<sequence>MNISKDEAAILEQALQFALANSTDYQEIGMYEQVLSKFHKKNQTQMDGFRYDYDDSSI</sequence>
<dbReference type="Proteomes" id="UP000737402">
    <property type="component" value="Unassembled WGS sequence"/>
</dbReference>
<dbReference type="RefSeq" id="WP_204413581.1">
    <property type="nucleotide sequence ID" value="NZ_JAFBED010000002.1"/>
</dbReference>
<comment type="caution">
    <text evidence="1">The sequence shown here is derived from an EMBL/GenBank/DDBJ whole genome shotgun (WGS) entry which is preliminary data.</text>
</comment>